<dbReference type="AlphaFoldDB" id="A0A561WBW5"/>
<comment type="caution">
    <text evidence="2">The sequence shown here is derived from an EMBL/GenBank/DDBJ whole genome shotgun (WGS) entry which is preliminary data.</text>
</comment>
<dbReference type="OrthoDB" id="2604909at2"/>
<name>A0A561WBW5_ACTTI</name>
<sequence>MSATPELAIHAAEPVSRRRTGRVALLSVAAGVLLAVLWSFEFVDHTIGDTVANALLGRDAKATAIGGALAGLVFAFVSGLAGTFTACNVAVMASIGPMGHAGSGARRLVHAALRPIGWLALGMVSVSAVYGFAGVLIGDALPQLSTATAAGMPVRLLQSVIVFGVIGLAFAYLGLASLGFVPDPFATRPTARVITLGALVGGFLIGRPYPLFNELFHWAADRGNPLYGAAAFVLQSLGNIVVVSALFLLLMLGTRGRFLTWLGSDRQRTLVISGAMLLALGVFEVVYWDVRVPALFGHGWFPTMPYNE</sequence>
<accession>A0A561WBW5</accession>
<dbReference type="Proteomes" id="UP000320239">
    <property type="component" value="Unassembled WGS sequence"/>
</dbReference>
<feature type="transmembrane region" description="Helical" evidence="1">
    <location>
        <begin position="193"/>
        <end position="209"/>
    </location>
</feature>
<evidence type="ECO:0000313" key="3">
    <source>
        <dbReference type="Proteomes" id="UP000320239"/>
    </source>
</evidence>
<organism evidence="2 3">
    <name type="scientific">Actinoplanes teichomyceticus</name>
    <dbReference type="NCBI Taxonomy" id="1867"/>
    <lineage>
        <taxon>Bacteria</taxon>
        <taxon>Bacillati</taxon>
        <taxon>Actinomycetota</taxon>
        <taxon>Actinomycetes</taxon>
        <taxon>Micromonosporales</taxon>
        <taxon>Micromonosporaceae</taxon>
        <taxon>Actinoplanes</taxon>
    </lineage>
</organism>
<feature type="transmembrane region" description="Helical" evidence="1">
    <location>
        <begin position="23"/>
        <end position="42"/>
    </location>
</feature>
<gene>
    <name evidence="2" type="ORF">FHX34_103892</name>
</gene>
<reference evidence="2 3" key="1">
    <citation type="submission" date="2019-06" db="EMBL/GenBank/DDBJ databases">
        <title>Sequencing the genomes of 1000 actinobacteria strains.</title>
        <authorList>
            <person name="Klenk H.-P."/>
        </authorList>
    </citation>
    <scope>NUCLEOTIDE SEQUENCE [LARGE SCALE GENOMIC DNA]</scope>
    <source>
        <strain evidence="2 3">DSM 43866</strain>
    </source>
</reference>
<feature type="transmembrane region" description="Helical" evidence="1">
    <location>
        <begin position="116"/>
        <end position="137"/>
    </location>
</feature>
<dbReference type="RefSeq" id="WP_122979982.1">
    <property type="nucleotide sequence ID" value="NZ_BOMX01000150.1"/>
</dbReference>
<dbReference type="EMBL" id="VIWY01000003">
    <property type="protein sequence ID" value="TWG21354.1"/>
    <property type="molecule type" value="Genomic_DNA"/>
</dbReference>
<feature type="transmembrane region" description="Helical" evidence="1">
    <location>
        <begin position="270"/>
        <end position="288"/>
    </location>
</feature>
<keyword evidence="1" id="KW-1133">Transmembrane helix</keyword>
<feature type="transmembrane region" description="Helical" evidence="1">
    <location>
        <begin position="229"/>
        <end position="250"/>
    </location>
</feature>
<protein>
    <recommendedName>
        <fullName evidence="4">Cytochrome C biogenesis protein transmembrane region</fullName>
    </recommendedName>
</protein>
<evidence type="ECO:0008006" key="4">
    <source>
        <dbReference type="Google" id="ProtNLM"/>
    </source>
</evidence>
<evidence type="ECO:0000256" key="1">
    <source>
        <dbReference type="SAM" id="Phobius"/>
    </source>
</evidence>
<evidence type="ECO:0000313" key="2">
    <source>
        <dbReference type="EMBL" id="TWG21354.1"/>
    </source>
</evidence>
<keyword evidence="1" id="KW-0812">Transmembrane</keyword>
<keyword evidence="3" id="KW-1185">Reference proteome</keyword>
<feature type="transmembrane region" description="Helical" evidence="1">
    <location>
        <begin position="157"/>
        <end position="181"/>
    </location>
</feature>
<feature type="transmembrane region" description="Helical" evidence="1">
    <location>
        <begin position="62"/>
        <end position="95"/>
    </location>
</feature>
<keyword evidence="1" id="KW-0472">Membrane</keyword>
<proteinExistence type="predicted"/>